<comment type="caution">
    <text evidence="1">The sequence shown here is derived from an EMBL/GenBank/DDBJ whole genome shotgun (WGS) entry which is preliminary data.</text>
</comment>
<accession>A0A558GK92</accession>
<dbReference type="AlphaFoldDB" id="A0A558GK92"/>
<dbReference type="Proteomes" id="UP000320531">
    <property type="component" value="Unassembled WGS sequence"/>
</dbReference>
<dbReference type="RefSeq" id="WP_070446735.1">
    <property type="nucleotide sequence ID" value="NZ_BAAAJC010000011.1"/>
</dbReference>
<reference evidence="1 2" key="1">
    <citation type="submission" date="2019-07" db="EMBL/GenBank/DDBJ databases">
        <title>Draft genome of C. aurimucosum strain 14-2523.</title>
        <authorList>
            <person name="Pacheco L.G.C."/>
            <person name="Aguiar E.R.G.R."/>
            <person name="Navas J."/>
            <person name="Santos C.S."/>
            <person name="Rocha D.J.P.G."/>
        </authorList>
    </citation>
    <scope>NUCLEOTIDE SEQUENCE [LARGE SCALE GENOMIC DNA]</scope>
    <source>
        <strain evidence="1 2">14-2523</strain>
    </source>
</reference>
<dbReference type="EMBL" id="VMTY01000006">
    <property type="protein sequence ID" value="TVU57310.1"/>
    <property type="molecule type" value="Genomic_DNA"/>
</dbReference>
<evidence type="ECO:0000313" key="2">
    <source>
        <dbReference type="Proteomes" id="UP000320531"/>
    </source>
</evidence>
<sequence length="210" mass="22111">MQNLMVMPASPALAEELSPGDDASRALLGAACELARDAARISGGGPLKVDIVGSRDTRWSTEHTGSLRAWGAPQVDVGGGNFLPEIMARYVLCRALAHTPDEPGFVVEDSRAELGEVRPARLTVVCVDGSAGLTKRAPLALVDGARDAHLWCESVLAGGEAHCDEARLRSAGVLETNLWAQLAGVHPRHAELRAADSTLGVGRYVAGWQC</sequence>
<protein>
    <submittedName>
        <fullName evidence="1">Uncharacterized protein</fullName>
    </submittedName>
</protein>
<organism evidence="1 2">
    <name type="scientific">Corynebacterium aurimucosum</name>
    <dbReference type="NCBI Taxonomy" id="169292"/>
    <lineage>
        <taxon>Bacteria</taxon>
        <taxon>Bacillati</taxon>
        <taxon>Actinomycetota</taxon>
        <taxon>Actinomycetes</taxon>
        <taxon>Mycobacteriales</taxon>
        <taxon>Corynebacteriaceae</taxon>
        <taxon>Corynebacterium</taxon>
    </lineage>
</organism>
<name>A0A558GK92_9CORY</name>
<gene>
    <name evidence="1" type="ORF">FQK23_02695</name>
</gene>
<evidence type="ECO:0000313" key="1">
    <source>
        <dbReference type="EMBL" id="TVU57310.1"/>
    </source>
</evidence>
<proteinExistence type="predicted"/>